<sequence>MKLLLSAFSFFLAPALAVTANTKDQYHLRDDDHIGPAMWVFGDEGLKIYSPDGKSLRKSTSAERVCHETSGYRGSTEVTLSCSFYDVVSDGKKFVWAAVSRGSSKIDVFSIDTGDIVGSFETCNTPRDLEYHPLRDEMWVRCLGVTENEVSYMDVFSVQSPTVDSTTRILMSDNTTDNSYGYMAIDNTMGDVGYTTMWGSPFLYKIGLSEKVVLEKFDIELAHGGYELAYSPVNQHIFVRALTCCTCGFEGADLGVDCGRYGTELVNITTGPSAGQNNVDGQCGRCDGSVADTLGVYEFDTNAETFVGKHLMEDGLGGDPFASPDGKYIVMFGRNGGRSVRVLEAGNPGKVSTVAFDIKLDFNTTSVEDDAVFNDFAFIQDGEREMIVLASGNENKLVLIDPKSSNPSTSYISFRDGDISSDGTRRQVEWAVGTNYVWVDGADASEVYIIDVGTKQVVETLTNVNSTKMVFVQNYERTRLQNMITGESGFGSDSSSTERAFGANYEDDNDIDAVGIISLILATVALAVGVVNLVVMKNRKPQSHGQPTSSINTSSKMDEEVSLGSKNVA</sequence>
<dbReference type="SUPFAM" id="SSF82171">
    <property type="entry name" value="DPP6 N-terminal domain-like"/>
    <property type="match status" value="1"/>
</dbReference>
<feature type="region of interest" description="Disordered" evidence="1">
    <location>
        <begin position="540"/>
        <end position="569"/>
    </location>
</feature>
<evidence type="ECO:0000256" key="1">
    <source>
        <dbReference type="SAM" id="MobiDB-lite"/>
    </source>
</evidence>
<dbReference type="KEGG" id="pti:PHATRDRAFT_55031"/>
<keyword evidence="3" id="KW-0732">Signal</keyword>
<dbReference type="GeneID" id="7195494"/>
<reference evidence="5" key="2">
    <citation type="submission" date="2008-08" db="EMBL/GenBank/DDBJ databases">
        <authorList>
            <consortium name="Diatom Consortium"/>
            <person name="Grigoriev I."/>
            <person name="Grimwood J."/>
            <person name="Kuo A."/>
            <person name="Otillar R.P."/>
            <person name="Salamov A."/>
            <person name="Detter J.C."/>
            <person name="Lindquist E."/>
            <person name="Shapiro H."/>
            <person name="Lucas S."/>
            <person name="Glavina del Rio T."/>
            <person name="Pitluck S."/>
            <person name="Rokhsar D."/>
            <person name="Bowler C."/>
        </authorList>
    </citation>
    <scope>GENOME REANNOTATION</scope>
    <source>
        <strain evidence="5">CCAP 1055/1</strain>
    </source>
</reference>
<keyword evidence="5" id="KW-1185">Reference proteome</keyword>
<proteinExistence type="predicted"/>
<feature type="chain" id="PRO_5002853144" evidence="3">
    <location>
        <begin position="18"/>
        <end position="569"/>
    </location>
</feature>
<reference evidence="4 5" key="1">
    <citation type="journal article" date="2008" name="Nature">
        <title>The Phaeodactylum genome reveals the evolutionary history of diatom genomes.</title>
        <authorList>
            <person name="Bowler C."/>
            <person name="Allen A.E."/>
            <person name="Badger J.H."/>
            <person name="Grimwood J."/>
            <person name="Jabbari K."/>
            <person name="Kuo A."/>
            <person name="Maheswari U."/>
            <person name="Martens C."/>
            <person name="Maumus F."/>
            <person name="Otillar R.P."/>
            <person name="Rayko E."/>
            <person name="Salamov A."/>
            <person name="Vandepoele K."/>
            <person name="Beszteri B."/>
            <person name="Gruber A."/>
            <person name="Heijde M."/>
            <person name="Katinka M."/>
            <person name="Mock T."/>
            <person name="Valentin K."/>
            <person name="Verret F."/>
            <person name="Berges J.A."/>
            <person name="Brownlee C."/>
            <person name="Cadoret J.P."/>
            <person name="Chiovitti A."/>
            <person name="Choi C.J."/>
            <person name="Coesel S."/>
            <person name="De Martino A."/>
            <person name="Detter J.C."/>
            <person name="Durkin C."/>
            <person name="Falciatore A."/>
            <person name="Fournet J."/>
            <person name="Haruta M."/>
            <person name="Huysman M.J."/>
            <person name="Jenkins B.D."/>
            <person name="Jiroutova K."/>
            <person name="Jorgensen R.E."/>
            <person name="Joubert Y."/>
            <person name="Kaplan A."/>
            <person name="Kroger N."/>
            <person name="Kroth P.G."/>
            <person name="La Roche J."/>
            <person name="Lindquist E."/>
            <person name="Lommer M."/>
            <person name="Martin-Jezequel V."/>
            <person name="Lopez P.J."/>
            <person name="Lucas S."/>
            <person name="Mangogna M."/>
            <person name="McGinnis K."/>
            <person name="Medlin L.K."/>
            <person name="Montsant A."/>
            <person name="Oudot-Le Secq M.P."/>
            <person name="Napoli C."/>
            <person name="Obornik M."/>
            <person name="Parker M.S."/>
            <person name="Petit J.L."/>
            <person name="Porcel B.M."/>
            <person name="Poulsen N."/>
            <person name="Robison M."/>
            <person name="Rychlewski L."/>
            <person name="Rynearson T.A."/>
            <person name="Schmutz J."/>
            <person name="Shapiro H."/>
            <person name="Siaut M."/>
            <person name="Stanley M."/>
            <person name="Sussman M.R."/>
            <person name="Taylor A.R."/>
            <person name="Vardi A."/>
            <person name="von Dassow P."/>
            <person name="Vyverman W."/>
            <person name="Willis A."/>
            <person name="Wyrwicz L.S."/>
            <person name="Rokhsar D.S."/>
            <person name="Weissenbach J."/>
            <person name="Armbrust E.V."/>
            <person name="Green B.R."/>
            <person name="Van de Peer Y."/>
            <person name="Grigoriev I.V."/>
        </authorList>
    </citation>
    <scope>NUCLEOTIDE SEQUENCE [LARGE SCALE GENOMIC DNA]</scope>
    <source>
        <strain evidence="4 5">CCAP 1055/1</strain>
    </source>
</reference>
<keyword evidence="2" id="KW-0472">Membrane</keyword>
<name>B7GA90_PHATC</name>
<dbReference type="Proteomes" id="UP000000759">
    <property type="component" value="Chromosome 21"/>
</dbReference>
<dbReference type="eggNOG" id="ENOG502SIJJ">
    <property type="taxonomic scope" value="Eukaryota"/>
</dbReference>
<dbReference type="Gene3D" id="2.130.10.10">
    <property type="entry name" value="YVTN repeat-like/Quinoprotein amine dehydrogenase"/>
    <property type="match status" value="1"/>
</dbReference>
<feature type="signal peptide" evidence="3">
    <location>
        <begin position="1"/>
        <end position="17"/>
    </location>
</feature>
<dbReference type="OMA" id="CCTCGFE"/>
<dbReference type="RefSeq" id="XP_002183904.1">
    <property type="nucleotide sequence ID" value="XM_002183868.1"/>
</dbReference>
<keyword evidence="2" id="KW-1133">Transmembrane helix</keyword>
<protein>
    <submittedName>
        <fullName evidence="4">Iron starvation induced protein</fullName>
    </submittedName>
</protein>
<dbReference type="PaxDb" id="2850-Phatr55031"/>
<evidence type="ECO:0000313" key="4">
    <source>
        <dbReference type="EMBL" id="EEC44573.1"/>
    </source>
</evidence>
<dbReference type="EMBL" id="CM000623">
    <property type="protein sequence ID" value="EEC44573.1"/>
    <property type="molecule type" value="Genomic_DNA"/>
</dbReference>
<evidence type="ECO:0000313" key="5">
    <source>
        <dbReference type="Proteomes" id="UP000000759"/>
    </source>
</evidence>
<feature type="compositionally biased region" description="Polar residues" evidence="1">
    <location>
        <begin position="543"/>
        <end position="555"/>
    </location>
</feature>
<feature type="transmembrane region" description="Helical" evidence="2">
    <location>
        <begin position="513"/>
        <end position="535"/>
    </location>
</feature>
<organism evidence="4 5">
    <name type="scientific">Phaeodactylum tricornutum (strain CCAP 1055/1)</name>
    <dbReference type="NCBI Taxonomy" id="556484"/>
    <lineage>
        <taxon>Eukaryota</taxon>
        <taxon>Sar</taxon>
        <taxon>Stramenopiles</taxon>
        <taxon>Ochrophyta</taxon>
        <taxon>Bacillariophyta</taxon>
        <taxon>Bacillariophyceae</taxon>
        <taxon>Bacillariophycidae</taxon>
        <taxon>Naviculales</taxon>
        <taxon>Phaeodactylaceae</taxon>
        <taxon>Phaeodactylum</taxon>
    </lineage>
</organism>
<dbReference type="OrthoDB" id="39441at2759"/>
<dbReference type="InParanoid" id="B7GA90"/>
<dbReference type="HOGENOM" id="CLU_479398_0_0_1"/>
<accession>B7GA90</accession>
<gene>
    <name evidence="4" type="primary">ISIP1</name>
    <name evidence="4" type="ORF">PHATRDRAFT_55031</name>
</gene>
<dbReference type="STRING" id="556484.B7GA90"/>
<evidence type="ECO:0000256" key="2">
    <source>
        <dbReference type="SAM" id="Phobius"/>
    </source>
</evidence>
<keyword evidence="2" id="KW-0812">Transmembrane</keyword>
<dbReference type="InterPro" id="IPR015943">
    <property type="entry name" value="WD40/YVTN_repeat-like_dom_sf"/>
</dbReference>
<dbReference type="AlphaFoldDB" id="B7GA90"/>
<evidence type="ECO:0000256" key="3">
    <source>
        <dbReference type="SAM" id="SignalP"/>
    </source>
</evidence>